<evidence type="ECO:0000313" key="6">
    <source>
        <dbReference type="EMBL" id="KAG0479932.1"/>
    </source>
</evidence>
<dbReference type="GO" id="GO:0008623">
    <property type="term" value="C:CHRAC"/>
    <property type="evidence" value="ECO:0007669"/>
    <property type="project" value="TreeGrafter"/>
</dbReference>
<dbReference type="InterPro" id="IPR047171">
    <property type="entry name" value="BAZ1A"/>
</dbReference>
<dbReference type="InterPro" id="IPR013083">
    <property type="entry name" value="Znf_RING/FYVE/PHD"/>
</dbReference>
<evidence type="ECO:0000259" key="5">
    <source>
        <dbReference type="PROSITE" id="PS50016"/>
    </source>
</evidence>
<keyword evidence="3" id="KW-0862">Zinc</keyword>
<dbReference type="GO" id="GO:0006338">
    <property type="term" value="P:chromatin remodeling"/>
    <property type="evidence" value="ECO:0007669"/>
    <property type="project" value="InterPro"/>
</dbReference>
<dbReference type="InterPro" id="IPR019787">
    <property type="entry name" value="Znf_PHD-finger"/>
</dbReference>
<sequence length="415" mass="45738">MHKEALCFEDPLTRPGDKLTQGSVSVSISTGLSFELGNGNSKSMNSSFNWLNSGENWQKSARPDVYRLLSCKSDACIGKSDNISTGIAGISGACYSFSTTNNMCASSTPLKNGFVYKRRKTQKKSVALLSGKTDTEVSERSIIPDFNLGSVDDHLAPPQKHFNDVPVDEEDHSGKNIEMVLVREAAHSAKRPIINLCNLSAGNCNVSCPSPEFRARHGTLSAVAAEHDNDCASSFAIPSESLKDFTSSKEMCIYVLRRHGLLGGTRKNRAGASFESMGSREPMVSQCRICKLTENALKMLICDDCEQAYHLSCCKPKVKKLPVDEWYCQSCFKKKRKHLLSTRTSTSSGIMCDVSEHGPILSMLRDIRPHRSRVRIGGDFQVDVLDWSGSIDNYDGYFSEPKEIDHADCYSLEGL</sequence>
<evidence type="ECO:0000313" key="8">
    <source>
        <dbReference type="Proteomes" id="UP000636800"/>
    </source>
</evidence>
<feature type="domain" description="PHD-type" evidence="5">
    <location>
        <begin position="284"/>
        <end position="334"/>
    </location>
</feature>
<organism evidence="7 9">
    <name type="scientific">Vanilla planifolia</name>
    <name type="common">Vanilla</name>
    <dbReference type="NCBI Taxonomy" id="51239"/>
    <lineage>
        <taxon>Eukaryota</taxon>
        <taxon>Viridiplantae</taxon>
        <taxon>Streptophyta</taxon>
        <taxon>Embryophyta</taxon>
        <taxon>Tracheophyta</taxon>
        <taxon>Spermatophyta</taxon>
        <taxon>Magnoliopsida</taxon>
        <taxon>Liliopsida</taxon>
        <taxon>Asparagales</taxon>
        <taxon>Orchidaceae</taxon>
        <taxon>Vanilloideae</taxon>
        <taxon>Vanilleae</taxon>
        <taxon>Vanilla</taxon>
    </lineage>
</organism>
<dbReference type="GO" id="GO:0031445">
    <property type="term" value="P:regulation of heterochromatin formation"/>
    <property type="evidence" value="ECO:0007669"/>
    <property type="project" value="TreeGrafter"/>
</dbReference>
<protein>
    <recommendedName>
        <fullName evidence="5">PHD-type domain-containing protein</fullName>
    </recommendedName>
</protein>
<keyword evidence="2 4" id="KW-0863">Zinc-finger</keyword>
<dbReference type="GO" id="GO:0003677">
    <property type="term" value="F:DNA binding"/>
    <property type="evidence" value="ECO:0007669"/>
    <property type="project" value="TreeGrafter"/>
</dbReference>
<dbReference type="SMART" id="SM00249">
    <property type="entry name" value="PHD"/>
    <property type="match status" value="1"/>
</dbReference>
<reference evidence="8 9" key="1">
    <citation type="journal article" date="2020" name="Nat. Food">
        <title>A phased Vanilla planifolia genome enables genetic improvement of flavour and production.</title>
        <authorList>
            <person name="Hasing T."/>
            <person name="Tang H."/>
            <person name="Brym M."/>
            <person name="Khazi F."/>
            <person name="Huang T."/>
            <person name="Chambers A.H."/>
        </authorList>
    </citation>
    <scope>NUCLEOTIDE SEQUENCE [LARGE SCALE GENOMIC DNA]</scope>
    <source>
        <tissue evidence="7">Leaf</tissue>
    </source>
</reference>
<dbReference type="EMBL" id="JADCNL010000005">
    <property type="protein sequence ID" value="KAG0479932.1"/>
    <property type="molecule type" value="Genomic_DNA"/>
</dbReference>
<proteinExistence type="predicted"/>
<dbReference type="GO" id="GO:0000228">
    <property type="term" value="C:nuclear chromosome"/>
    <property type="evidence" value="ECO:0007669"/>
    <property type="project" value="TreeGrafter"/>
</dbReference>
<dbReference type="PROSITE" id="PS01359">
    <property type="entry name" value="ZF_PHD_1"/>
    <property type="match status" value="1"/>
</dbReference>
<dbReference type="PANTHER" id="PTHR46510:SF1">
    <property type="entry name" value="BROMODOMAIN ADJACENT TO ZINC FINGER DOMAIN PROTEIN 1A"/>
    <property type="match status" value="1"/>
</dbReference>
<keyword evidence="1" id="KW-0479">Metal-binding</keyword>
<dbReference type="InterPro" id="IPR001965">
    <property type="entry name" value="Znf_PHD"/>
</dbReference>
<dbReference type="InterPro" id="IPR011011">
    <property type="entry name" value="Znf_FYVE_PHD"/>
</dbReference>
<gene>
    <name evidence="7" type="ORF">HPP92_010550</name>
    <name evidence="6" type="ORF">HPP92_010790</name>
</gene>
<dbReference type="InterPro" id="IPR019786">
    <property type="entry name" value="Zinc_finger_PHD-type_CS"/>
</dbReference>
<dbReference type="Proteomes" id="UP000639772">
    <property type="component" value="Unassembled WGS sequence"/>
</dbReference>
<dbReference type="GO" id="GO:0008270">
    <property type="term" value="F:zinc ion binding"/>
    <property type="evidence" value="ECO:0007669"/>
    <property type="project" value="UniProtKB-KW"/>
</dbReference>
<dbReference type="PANTHER" id="PTHR46510">
    <property type="entry name" value="BROMODOMAIN ADJACENT TO ZINC FINGER DOMAIN PROTEIN 1A"/>
    <property type="match status" value="1"/>
</dbReference>
<evidence type="ECO:0000313" key="7">
    <source>
        <dbReference type="EMBL" id="KAG0482466.1"/>
    </source>
</evidence>
<evidence type="ECO:0000256" key="4">
    <source>
        <dbReference type="PROSITE-ProRule" id="PRU00146"/>
    </source>
</evidence>
<comment type="caution">
    <text evidence="7">The sequence shown here is derived from an EMBL/GenBank/DDBJ whole genome shotgun (WGS) entry which is preliminary data.</text>
</comment>
<dbReference type="OrthoDB" id="787137at2759"/>
<evidence type="ECO:0000256" key="3">
    <source>
        <dbReference type="ARBA" id="ARBA00022833"/>
    </source>
</evidence>
<evidence type="ECO:0000313" key="9">
    <source>
        <dbReference type="Proteomes" id="UP000639772"/>
    </source>
</evidence>
<dbReference type="Gene3D" id="3.30.40.10">
    <property type="entry name" value="Zinc/RING finger domain, C3HC4 (zinc finger)"/>
    <property type="match status" value="1"/>
</dbReference>
<name>A0A835QZ40_VANPL</name>
<accession>A0A835QZ40</accession>
<dbReference type="Proteomes" id="UP000636800">
    <property type="component" value="Chromosome 5"/>
</dbReference>
<dbReference type="SUPFAM" id="SSF57903">
    <property type="entry name" value="FYVE/PHD zinc finger"/>
    <property type="match status" value="1"/>
</dbReference>
<dbReference type="GO" id="GO:0045740">
    <property type="term" value="P:positive regulation of DNA replication"/>
    <property type="evidence" value="ECO:0007669"/>
    <property type="project" value="TreeGrafter"/>
</dbReference>
<dbReference type="PROSITE" id="PS50016">
    <property type="entry name" value="ZF_PHD_2"/>
    <property type="match status" value="1"/>
</dbReference>
<dbReference type="AlphaFoldDB" id="A0A835QZ40"/>
<evidence type="ECO:0000256" key="1">
    <source>
        <dbReference type="ARBA" id="ARBA00022723"/>
    </source>
</evidence>
<keyword evidence="8" id="KW-1185">Reference proteome</keyword>
<dbReference type="EMBL" id="JADCNM010000005">
    <property type="protein sequence ID" value="KAG0482466.1"/>
    <property type="molecule type" value="Genomic_DNA"/>
</dbReference>
<dbReference type="GO" id="GO:0006355">
    <property type="term" value="P:regulation of DNA-templated transcription"/>
    <property type="evidence" value="ECO:0007669"/>
    <property type="project" value="TreeGrafter"/>
</dbReference>
<evidence type="ECO:0000256" key="2">
    <source>
        <dbReference type="ARBA" id="ARBA00022771"/>
    </source>
</evidence>
<dbReference type="Pfam" id="PF00628">
    <property type="entry name" value="PHD"/>
    <property type="match status" value="1"/>
</dbReference>